<dbReference type="PRINTS" id="PR00727">
    <property type="entry name" value="LEADERPTASE"/>
</dbReference>
<proteinExistence type="inferred from homology"/>
<dbReference type="PANTHER" id="PTHR43390">
    <property type="entry name" value="SIGNAL PEPTIDASE I"/>
    <property type="match status" value="1"/>
</dbReference>
<dbReference type="GO" id="GO:0004252">
    <property type="term" value="F:serine-type endopeptidase activity"/>
    <property type="evidence" value="ECO:0007669"/>
    <property type="project" value="InterPro"/>
</dbReference>
<evidence type="ECO:0000256" key="1">
    <source>
        <dbReference type="ARBA" id="ARBA00004401"/>
    </source>
</evidence>
<evidence type="ECO:0000313" key="6">
    <source>
        <dbReference type="EMBL" id="RXZ44361.1"/>
    </source>
</evidence>
<dbReference type="Pfam" id="PF10502">
    <property type="entry name" value="Peptidase_S26"/>
    <property type="match status" value="1"/>
</dbReference>
<feature type="region of interest" description="Disordered" evidence="4">
    <location>
        <begin position="1"/>
        <end position="103"/>
    </location>
</feature>
<keyword evidence="3" id="KW-0472">Membrane</keyword>
<comment type="subcellular location">
    <subcellularLocation>
        <location evidence="1">Cell membrane</location>
        <topology evidence="1">Single-pass type II membrane protein</topology>
    </subcellularLocation>
    <subcellularLocation>
        <location evidence="3">Membrane</location>
        <topology evidence="3">Single-pass type II membrane protein</topology>
    </subcellularLocation>
</comment>
<dbReference type="NCBIfam" id="TIGR02227">
    <property type="entry name" value="sigpep_I_bact"/>
    <property type="match status" value="1"/>
</dbReference>
<dbReference type="EC" id="3.4.21.89" evidence="3"/>
<keyword evidence="3 6" id="KW-0378">Hydrolase</keyword>
<accession>A0A4Q2J9X5</accession>
<dbReference type="SUPFAM" id="SSF51306">
    <property type="entry name" value="LexA/Signal peptidase"/>
    <property type="match status" value="1"/>
</dbReference>
<evidence type="ECO:0000313" key="7">
    <source>
        <dbReference type="Proteomes" id="UP000292881"/>
    </source>
</evidence>
<dbReference type="GO" id="GO:0009003">
    <property type="term" value="F:signal peptidase activity"/>
    <property type="evidence" value="ECO:0007669"/>
    <property type="project" value="UniProtKB-EC"/>
</dbReference>
<dbReference type="InterPro" id="IPR000223">
    <property type="entry name" value="Pept_S26A_signal_pept_1"/>
</dbReference>
<feature type="domain" description="Peptidase S26" evidence="5">
    <location>
        <begin position="120"/>
        <end position="269"/>
    </location>
</feature>
<dbReference type="Proteomes" id="UP000292881">
    <property type="component" value="Unassembled WGS sequence"/>
</dbReference>
<evidence type="ECO:0000256" key="3">
    <source>
        <dbReference type="RuleBase" id="RU362042"/>
    </source>
</evidence>
<evidence type="ECO:0000256" key="2">
    <source>
        <dbReference type="ARBA" id="ARBA00009370"/>
    </source>
</evidence>
<feature type="compositionally biased region" description="Basic residues" evidence="4">
    <location>
        <begin position="91"/>
        <end position="100"/>
    </location>
</feature>
<dbReference type="Gene3D" id="2.10.109.10">
    <property type="entry name" value="Umud Fragment, subunit A"/>
    <property type="match status" value="1"/>
</dbReference>
<keyword evidence="7" id="KW-1185">Reference proteome</keyword>
<name>A0A4Q2J9X5_9MICO</name>
<reference evidence="6 7" key="1">
    <citation type="submission" date="2019-01" db="EMBL/GenBank/DDBJ databases">
        <authorList>
            <person name="Li J."/>
        </authorList>
    </citation>
    <scope>NUCLEOTIDE SEQUENCE [LARGE SCALE GENOMIC DNA]</scope>
    <source>
        <strain evidence="6 7">CGMCC 4.7180</strain>
    </source>
</reference>
<keyword evidence="3" id="KW-0645">Protease</keyword>
<feature type="transmembrane region" description="Helical" evidence="3">
    <location>
        <begin position="114"/>
        <end position="134"/>
    </location>
</feature>
<dbReference type="GO" id="GO:0006465">
    <property type="term" value="P:signal peptide processing"/>
    <property type="evidence" value="ECO:0007669"/>
    <property type="project" value="InterPro"/>
</dbReference>
<comment type="catalytic activity">
    <reaction evidence="3">
        <text>Cleavage of hydrophobic, N-terminal signal or leader sequences from secreted and periplasmic proteins.</text>
        <dbReference type="EC" id="3.4.21.89"/>
    </reaction>
</comment>
<dbReference type="AlphaFoldDB" id="A0A4Q2J9X5"/>
<comment type="similarity">
    <text evidence="2 3">Belongs to the peptidase S26 family.</text>
</comment>
<dbReference type="InterPro" id="IPR019533">
    <property type="entry name" value="Peptidase_S26"/>
</dbReference>
<dbReference type="InterPro" id="IPR036286">
    <property type="entry name" value="LexA/Signal_pep-like_sf"/>
</dbReference>
<evidence type="ECO:0000259" key="5">
    <source>
        <dbReference type="Pfam" id="PF10502"/>
    </source>
</evidence>
<keyword evidence="3" id="KW-1133">Transmembrane helix</keyword>
<dbReference type="PANTHER" id="PTHR43390:SF1">
    <property type="entry name" value="CHLOROPLAST PROCESSING PEPTIDASE"/>
    <property type="match status" value="1"/>
</dbReference>
<keyword evidence="3" id="KW-0812">Transmembrane</keyword>
<dbReference type="GO" id="GO:0005886">
    <property type="term" value="C:plasma membrane"/>
    <property type="evidence" value="ECO:0007669"/>
    <property type="project" value="UniProtKB-SubCell"/>
</dbReference>
<protein>
    <recommendedName>
        <fullName evidence="3">Signal peptidase I</fullName>
        <ecNumber evidence="3">3.4.21.89</ecNumber>
    </recommendedName>
</protein>
<feature type="compositionally biased region" description="Basic residues" evidence="4">
    <location>
        <begin position="1"/>
        <end position="22"/>
    </location>
</feature>
<comment type="caution">
    <text evidence="6">The sequence shown here is derived from an EMBL/GenBank/DDBJ whole genome shotgun (WGS) entry which is preliminary data.</text>
</comment>
<dbReference type="CDD" id="cd06462">
    <property type="entry name" value="Peptidase_S24_S26"/>
    <property type="match status" value="1"/>
</dbReference>
<gene>
    <name evidence="6" type="primary">lepB</name>
    <name evidence="6" type="ORF">ESO86_14640</name>
</gene>
<dbReference type="EMBL" id="SDPL01000389">
    <property type="protein sequence ID" value="RXZ44361.1"/>
    <property type="molecule type" value="Genomic_DNA"/>
</dbReference>
<organism evidence="6 7">
    <name type="scientific">Agromyces binzhouensis</name>
    <dbReference type="NCBI Taxonomy" id="1817495"/>
    <lineage>
        <taxon>Bacteria</taxon>
        <taxon>Bacillati</taxon>
        <taxon>Actinomycetota</taxon>
        <taxon>Actinomycetes</taxon>
        <taxon>Micrococcales</taxon>
        <taxon>Microbacteriaceae</taxon>
        <taxon>Agromyces</taxon>
    </lineage>
</organism>
<evidence type="ECO:0000256" key="4">
    <source>
        <dbReference type="SAM" id="MobiDB-lite"/>
    </source>
</evidence>
<dbReference type="OrthoDB" id="3296552at2"/>
<sequence length="281" mass="31242">MPPRCTRHPRACGAKVPHRARARPPGVDRHHWQAAIRASPRSVDRSGAGLRTGRSLRTAPPWARRRRERGERTSEIRSGQQAAAGGEGTRDRRRSARPVGRHPADLRDGLVTDAAAPAILITVLVLIALAVLVHRFAAFPTVVRSDAMRPLLEPGDVVLTSRHRRPHRLRRGEILVYRVPDRAEPDLRRVIGLPGERVVVDPDGRITVDGQPLYEPYARRSGSFRGSFAVPRDRVFVLGDQRAGTHDPQAWQQSFVAEGTILGVARLRVFPWPIVDTHVHG</sequence>